<dbReference type="InterPro" id="IPR046336">
    <property type="entry name" value="Lon_prtase_N_sf"/>
</dbReference>
<feature type="region of interest" description="Disordered" evidence="5">
    <location>
        <begin position="779"/>
        <end position="804"/>
    </location>
</feature>
<dbReference type="PANTHER" id="PTHR23327:SF42">
    <property type="entry name" value="LON PEPTIDASE N-TERMINAL DOMAIN AND RING FINGER PROTEIN C14F5.10C"/>
    <property type="match status" value="1"/>
</dbReference>
<keyword evidence="6" id="KW-0732">Signal</keyword>
<evidence type="ECO:0000313" key="8">
    <source>
        <dbReference type="EMBL" id="KAH6586456.1"/>
    </source>
</evidence>
<dbReference type="InterPro" id="IPR013083">
    <property type="entry name" value="Znf_RING/FYVE/PHD"/>
</dbReference>
<dbReference type="Gene3D" id="1.20.58.1480">
    <property type="match status" value="1"/>
</dbReference>
<dbReference type="Gene3D" id="3.30.40.10">
    <property type="entry name" value="Zinc/RING finger domain, C3HC4 (zinc finger)"/>
    <property type="match status" value="2"/>
</dbReference>
<keyword evidence="9" id="KW-1185">Reference proteome</keyword>
<name>A0ABQ8EWS6_9FUNG</name>
<comment type="caution">
    <text evidence="8">The sequence shown here is derived from an EMBL/GenBank/DDBJ whole genome shotgun (WGS) entry which is preliminary data.</text>
</comment>
<dbReference type="InterPro" id="IPR027370">
    <property type="entry name" value="Znf-RING_euk"/>
</dbReference>
<feature type="compositionally biased region" description="Polar residues" evidence="5">
    <location>
        <begin position="779"/>
        <end position="797"/>
    </location>
</feature>
<dbReference type="Proteomes" id="UP001648503">
    <property type="component" value="Unassembled WGS sequence"/>
</dbReference>
<dbReference type="SUPFAM" id="SSF57850">
    <property type="entry name" value="RING/U-box"/>
    <property type="match status" value="2"/>
</dbReference>
<keyword evidence="1" id="KW-0479">Metal-binding</keyword>
<reference evidence="8 9" key="1">
    <citation type="submission" date="2021-02" db="EMBL/GenBank/DDBJ databases">
        <title>Variation within the Batrachochytrium salamandrivorans European outbreak.</title>
        <authorList>
            <person name="Kelly M."/>
            <person name="Pasmans F."/>
            <person name="Shea T.P."/>
            <person name="Munoz J.F."/>
            <person name="Carranza S."/>
            <person name="Cuomo C.A."/>
            <person name="Martel A."/>
        </authorList>
    </citation>
    <scope>NUCLEOTIDE SEQUENCE [LARGE SCALE GENOMIC DNA]</scope>
    <source>
        <strain evidence="8 9">AMFP18/2</strain>
    </source>
</reference>
<dbReference type="SUPFAM" id="SSF88697">
    <property type="entry name" value="PUA domain-like"/>
    <property type="match status" value="1"/>
</dbReference>
<proteinExistence type="predicted"/>
<evidence type="ECO:0000256" key="5">
    <source>
        <dbReference type="SAM" id="MobiDB-lite"/>
    </source>
</evidence>
<evidence type="ECO:0000256" key="4">
    <source>
        <dbReference type="PROSITE-ProRule" id="PRU00175"/>
    </source>
</evidence>
<dbReference type="Gene3D" id="2.30.130.40">
    <property type="entry name" value="LON domain-like"/>
    <property type="match status" value="1"/>
</dbReference>
<protein>
    <recommendedName>
        <fullName evidence="7">RING-type domain-containing protein</fullName>
    </recommendedName>
</protein>
<dbReference type="InterPro" id="IPR001841">
    <property type="entry name" value="Znf_RING"/>
</dbReference>
<dbReference type="InterPro" id="IPR003111">
    <property type="entry name" value="Lon_prtase_N"/>
</dbReference>
<evidence type="ECO:0000256" key="1">
    <source>
        <dbReference type="ARBA" id="ARBA00022723"/>
    </source>
</evidence>
<keyword evidence="3" id="KW-0862">Zinc</keyword>
<evidence type="ECO:0000259" key="7">
    <source>
        <dbReference type="PROSITE" id="PS50089"/>
    </source>
</evidence>
<dbReference type="Pfam" id="PF02190">
    <property type="entry name" value="LON_substr_bdg"/>
    <property type="match status" value="1"/>
</dbReference>
<dbReference type="Pfam" id="PF13923">
    <property type="entry name" value="zf-C3HC4_2"/>
    <property type="match status" value="1"/>
</dbReference>
<dbReference type="Pfam" id="PF13445">
    <property type="entry name" value="zf-RING_UBOX"/>
    <property type="match status" value="1"/>
</dbReference>
<evidence type="ECO:0000256" key="2">
    <source>
        <dbReference type="ARBA" id="ARBA00022771"/>
    </source>
</evidence>
<evidence type="ECO:0000313" key="9">
    <source>
        <dbReference type="Proteomes" id="UP001648503"/>
    </source>
</evidence>
<keyword evidence="2 4" id="KW-0863">Zinc-finger</keyword>
<dbReference type="EMBL" id="JAFCIX010000573">
    <property type="protein sequence ID" value="KAH6586456.1"/>
    <property type="molecule type" value="Genomic_DNA"/>
</dbReference>
<gene>
    <name evidence="8" type="ORF">BASA50_000411</name>
</gene>
<dbReference type="PROSITE" id="PS50089">
    <property type="entry name" value="ZF_RING_2"/>
    <property type="match status" value="1"/>
</dbReference>
<feature type="domain" description="RING-type" evidence="7">
    <location>
        <begin position="493"/>
        <end position="531"/>
    </location>
</feature>
<evidence type="ECO:0000256" key="6">
    <source>
        <dbReference type="SAM" id="SignalP"/>
    </source>
</evidence>
<dbReference type="SMART" id="SM00184">
    <property type="entry name" value="RING"/>
    <property type="match status" value="2"/>
</dbReference>
<feature type="signal peptide" evidence="6">
    <location>
        <begin position="1"/>
        <end position="17"/>
    </location>
</feature>
<dbReference type="InterPro" id="IPR015947">
    <property type="entry name" value="PUA-like_sf"/>
</dbReference>
<accession>A0ABQ8EWS6</accession>
<dbReference type="SMART" id="SM00464">
    <property type="entry name" value="LON"/>
    <property type="match status" value="1"/>
</dbReference>
<evidence type="ECO:0000256" key="3">
    <source>
        <dbReference type="ARBA" id="ARBA00022833"/>
    </source>
</evidence>
<sequence length="908" mass="99414">MEQALALIVTAFQCAACMELLYQPLTLPCGFTICRRCFRRPSCKPLPTQQTLAAKPVSAAASLIPPYPTPFCPSADQLETPSTTGQSNYSAVVVPLREVSGAIAHDTPAITTTTTSTITASTLRGIPSSQTSAEVPAVVGQSAWDAEQEAAARAAVDCIGAYICPVKACRRQHRFRGECVDVVLSTLLERIFPDEVAALQAVMQGELRLKQYWNPKQPMCQVGGVCDDGSSDPTSCTAQQKHQELMAIITDCFAPVIAQCPHLQLPYVICAKIYAELGRFDEATAHARHASMLNPSNRRGLITEKLVVWRQRMHESQLHILATCAISALYSPDFHNDNTGGVAQSVQTAVEDLRTEIYSCIDKEVSSDRPASQNNGGVAAAGYRSNHISNVPCSSMSDPGRSAVVVAASDICIDSALSSIPPSLLQTLKLLSIRTATAYPDVVASARAAESMSAQPFTSMTTQHKTLSSLPPISCLIYSRISDSLITPFDLECHLCLSPMVSPVTCPCGHSWCKNCLLKSLDHSRDCPMCRSKLPPIGYFMRRPTNRIMELLGRTMAEAAHQRRSMSTANSAAHNRLASPSTLLNAQGENAASSTVPYSLFGELADDGDAMIEGMDKEAIEEPEASFGSVEKIPIFVCSLVFPGSSQGYHMFEPRYRVLIKRCLEGNRRFGMVMPRPSCSGGSLCMDHGTLVYIKHFEPLLSCDIVSTVEGNLPRYVVEVTALHRFRILSMEKNSAGYMEGYVERVEDIEPEDECTNSSLHRPETTLPLCSLSQAPLSRTFSQSHPSSQGTEQQQVNHPPLRSQEWDPSALVTLVYRARRFISGLLASLPPAARLHFDRQHGAMPSDPADLSFWLAEFLPLNPYILYALLPLKSVTERMALICTWIEQTSTDHEHQLQLQLQQQQSQM</sequence>
<dbReference type="PANTHER" id="PTHR23327">
    <property type="entry name" value="RING FINGER PROTEIN 127"/>
    <property type="match status" value="1"/>
</dbReference>
<feature type="chain" id="PRO_5045206143" description="RING-type domain-containing protein" evidence="6">
    <location>
        <begin position="18"/>
        <end position="908"/>
    </location>
</feature>
<organism evidence="8 9">
    <name type="scientific">Batrachochytrium salamandrivorans</name>
    <dbReference type="NCBI Taxonomy" id="1357716"/>
    <lineage>
        <taxon>Eukaryota</taxon>
        <taxon>Fungi</taxon>
        <taxon>Fungi incertae sedis</taxon>
        <taxon>Chytridiomycota</taxon>
        <taxon>Chytridiomycota incertae sedis</taxon>
        <taxon>Chytridiomycetes</taxon>
        <taxon>Rhizophydiales</taxon>
        <taxon>Rhizophydiales incertae sedis</taxon>
        <taxon>Batrachochytrium</taxon>
    </lineage>
</organism>